<dbReference type="NCBIfam" id="TIGR00773">
    <property type="entry name" value="NhaA"/>
    <property type="match status" value="1"/>
</dbReference>
<keyword evidence="6 7" id="KW-0739">Sodium transport</keyword>
<feature type="transmembrane region" description="Helical" evidence="7">
    <location>
        <begin position="330"/>
        <end position="353"/>
    </location>
</feature>
<name>A0A1Y1Q854_9GAMM</name>
<keyword evidence="7" id="KW-0915">Sodium</keyword>
<comment type="catalytic activity">
    <reaction evidence="7">
        <text>Na(+)(in) + 2 H(+)(out) = Na(+)(out) + 2 H(+)(in)</text>
        <dbReference type="Rhea" id="RHEA:29251"/>
        <dbReference type="ChEBI" id="CHEBI:15378"/>
        <dbReference type="ChEBI" id="CHEBI:29101"/>
    </reaction>
</comment>
<feature type="transmembrane region" description="Helical" evidence="7">
    <location>
        <begin position="12"/>
        <end position="30"/>
    </location>
</feature>
<dbReference type="NCBIfam" id="NF007112">
    <property type="entry name" value="PRK09561.1"/>
    <property type="match status" value="1"/>
</dbReference>
<dbReference type="GO" id="GO:0005886">
    <property type="term" value="C:plasma membrane"/>
    <property type="evidence" value="ECO:0007669"/>
    <property type="project" value="UniProtKB-SubCell"/>
</dbReference>
<accession>A0A1Y1Q854</accession>
<keyword evidence="3 7" id="KW-0812">Transmembrane</keyword>
<dbReference type="AlphaFoldDB" id="A0A1Y1Q854"/>
<feature type="transmembrane region" description="Helical" evidence="7">
    <location>
        <begin position="365"/>
        <end position="382"/>
    </location>
</feature>
<dbReference type="PANTHER" id="PTHR30341:SF0">
    <property type="entry name" value="NA(+)_H(+) ANTIPORTER NHAA"/>
    <property type="match status" value="1"/>
</dbReference>
<proteinExistence type="inferred from homology"/>
<keyword evidence="4 7" id="KW-1133">Transmembrane helix</keyword>
<feature type="transmembrane region" description="Helical" evidence="7">
    <location>
        <begin position="94"/>
        <end position="114"/>
    </location>
</feature>
<comment type="caution">
    <text evidence="8">The sequence shown here is derived from an EMBL/GenBank/DDBJ whole genome shotgun (WGS) entry which is preliminary data.</text>
</comment>
<evidence type="ECO:0000256" key="3">
    <source>
        <dbReference type="ARBA" id="ARBA00022692"/>
    </source>
</evidence>
<dbReference type="PANTHER" id="PTHR30341">
    <property type="entry name" value="SODIUM ION/PROTON ANTIPORTER NHAA-RELATED"/>
    <property type="match status" value="1"/>
</dbReference>
<keyword evidence="2 7" id="KW-1003">Cell membrane</keyword>
<dbReference type="GO" id="GO:0006885">
    <property type="term" value="P:regulation of pH"/>
    <property type="evidence" value="ECO:0007669"/>
    <property type="project" value="UniProtKB-UniRule"/>
</dbReference>
<evidence type="ECO:0000256" key="6">
    <source>
        <dbReference type="ARBA" id="ARBA00023201"/>
    </source>
</evidence>
<evidence type="ECO:0000256" key="1">
    <source>
        <dbReference type="ARBA" id="ARBA00004429"/>
    </source>
</evidence>
<comment type="similarity">
    <text evidence="7">Belongs to the NhaA Na(+)/H(+) (TC 2.A.33) antiporter family.</text>
</comment>
<comment type="function">
    <text evidence="7">Na(+)/H(+) antiporter that extrudes sodium in exchange for external protons.</text>
</comment>
<evidence type="ECO:0000256" key="7">
    <source>
        <dbReference type="HAMAP-Rule" id="MF_01844"/>
    </source>
</evidence>
<reference evidence="8 9" key="1">
    <citation type="submission" date="2017-01" db="EMBL/GenBank/DDBJ databases">
        <title>Novel large sulfur bacteria in the metagenomes of groundwater-fed chemosynthetic microbial mats in the Lake Huron basin.</title>
        <authorList>
            <person name="Sharrar A.M."/>
            <person name="Flood B.E."/>
            <person name="Bailey J.V."/>
            <person name="Jones D.S."/>
            <person name="Biddanda B."/>
            <person name="Ruberg S.A."/>
            <person name="Marcus D.N."/>
            <person name="Dick G.J."/>
        </authorList>
    </citation>
    <scope>NUCLEOTIDE SEQUENCE [LARGE SCALE GENOMIC DNA]</scope>
    <source>
        <strain evidence="8">A8</strain>
    </source>
</reference>
<keyword evidence="5 7" id="KW-0472">Membrane</keyword>
<dbReference type="Gene3D" id="1.20.1530.10">
    <property type="entry name" value="Na+/H+ antiporter like domain"/>
    <property type="match status" value="1"/>
</dbReference>
<dbReference type="Proteomes" id="UP000192491">
    <property type="component" value="Unassembled WGS sequence"/>
</dbReference>
<feature type="transmembrane region" description="Helical" evidence="7">
    <location>
        <begin position="290"/>
        <end position="314"/>
    </location>
</feature>
<feature type="transmembrane region" description="Helical" evidence="7">
    <location>
        <begin position="257"/>
        <end position="278"/>
    </location>
</feature>
<dbReference type="HAMAP" id="MF_01844">
    <property type="entry name" value="NhaA"/>
    <property type="match status" value="1"/>
</dbReference>
<evidence type="ECO:0000256" key="2">
    <source>
        <dbReference type="ARBA" id="ARBA00022475"/>
    </source>
</evidence>
<evidence type="ECO:0000313" key="8">
    <source>
        <dbReference type="EMBL" id="OQW99187.1"/>
    </source>
</evidence>
<comment type="subcellular location">
    <subcellularLocation>
        <location evidence="1">Cell inner membrane</location>
        <topology evidence="1">Multi-pass membrane protein</topology>
    </subcellularLocation>
    <subcellularLocation>
        <location evidence="7">Cell membrane</location>
        <topology evidence="7">Multi-pass membrane protein</topology>
    </subcellularLocation>
</comment>
<dbReference type="InterPro" id="IPR023171">
    <property type="entry name" value="Na/H_antiporter_dom_sf"/>
</dbReference>
<feature type="transmembrane region" description="Helical" evidence="7">
    <location>
        <begin position="126"/>
        <end position="145"/>
    </location>
</feature>
<dbReference type="Pfam" id="PF06965">
    <property type="entry name" value="Na_H_antiport_1"/>
    <property type="match status" value="1"/>
</dbReference>
<evidence type="ECO:0000256" key="5">
    <source>
        <dbReference type="ARBA" id="ARBA00023136"/>
    </source>
</evidence>
<sequence length="390" mass="41559">MKHTIRHFLKLESASGILLVIAAVMAMITVNSPAQLLYDALLNTPVEIRIGALNIAKPLLLWVNDGLMALFFLLVGLEIKREVVQGELADPAKAILPVMAAIGGMVMPALLYTAFNQGDALAMRGWAIPTATDIAFALGVLSLLGKRVPPALKLFLLTLAIVDDLGAIVIIALFYTADLSTTSLLVALSALAVLYAFNRRGVLSLSPYLLIGLVMWVAVLKSGVHATLAGVLLAFFIPLRPAPGEHHTVAEGLEHDLHGSVSFVILPLFAFMNTGVSLSGLSLDSVINPVPLGIAAGLFLGKPMGIMLFCWLAIQLRLAKMPHQVGWGELFGVAVLAGIGFTMSLFISSLAFAQGDPNFRVDDRIGILLGSVVSAVCGYLLLRWKLTKTH</sequence>
<keyword evidence="7" id="KW-0050">Antiport</keyword>
<protein>
    <recommendedName>
        <fullName evidence="7">Na(+)/H(+) antiporter NhaA</fullName>
    </recommendedName>
    <alternativeName>
        <fullName evidence="7">Sodium/proton antiporter NhaA</fullName>
    </alternativeName>
</protein>
<gene>
    <name evidence="7" type="primary">nhaA</name>
    <name evidence="8" type="ORF">BWK73_50930</name>
</gene>
<organism evidence="8 9">
    <name type="scientific">Thiothrix lacustris</name>
    <dbReference type="NCBI Taxonomy" id="525917"/>
    <lineage>
        <taxon>Bacteria</taxon>
        <taxon>Pseudomonadati</taxon>
        <taxon>Pseudomonadota</taxon>
        <taxon>Gammaproteobacteria</taxon>
        <taxon>Thiotrichales</taxon>
        <taxon>Thiotrichaceae</taxon>
        <taxon>Thiothrix</taxon>
    </lineage>
</organism>
<dbReference type="NCBIfam" id="NF007111">
    <property type="entry name" value="PRK09560.1"/>
    <property type="match status" value="1"/>
</dbReference>
<feature type="transmembrane region" description="Helical" evidence="7">
    <location>
        <begin position="181"/>
        <end position="197"/>
    </location>
</feature>
<feature type="transmembrane region" description="Helical" evidence="7">
    <location>
        <begin position="209"/>
        <end position="237"/>
    </location>
</feature>
<feature type="transmembrane region" description="Helical" evidence="7">
    <location>
        <begin position="154"/>
        <end position="175"/>
    </location>
</feature>
<keyword evidence="7" id="KW-0406">Ion transport</keyword>
<evidence type="ECO:0000313" key="9">
    <source>
        <dbReference type="Proteomes" id="UP000192491"/>
    </source>
</evidence>
<evidence type="ECO:0000256" key="4">
    <source>
        <dbReference type="ARBA" id="ARBA00022989"/>
    </source>
</evidence>
<dbReference type="EMBL" id="MTEJ01000709">
    <property type="protein sequence ID" value="OQW99187.1"/>
    <property type="molecule type" value="Genomic_DNA"/>
</dbReference>
<dbReference type="GO" id="GO:0015385">
    <property type="term" value="F:sodium:proton antiporter activity"/>
    <property type="evidence" value="ECO:0007669"/>
    <property type="project" value="UniProtKB-UniRule"/>
</dbReference>
<keyword evidence="7" id="KW-0813">Transport</keyword>
<feature type="transmembrane region" description="Helical" evidence="7">
    <location>
        <begin position="50"/>
        <end position="74"/>
    </location>
</feature>
<dbReference type="InterPro" id="IPR004670">
    <property type="entry name" value="NhaA"/>
</dbReference>